<feature type="region of interest" description="Disordered" evidence="5">
    <location>
        <begin position="89"/>
        <end position="108"/>
    </location>
</feature>
<evidence type="ECO:0000313" key="6">
    <source>
        <dbReference type="EMBL" id="KAH1120369.1"/>
    </source>
</evidence>
<keyword evidence="7" id="KW-1185">Reference proteome</keyword>
<organism evidence="6 7">
    <name type="scientific">Gossypium stocksii</name>
    <dbReference type="NCBI Taxonomy" id="47602"/>
    <lineage>
        <taxon>Eukaryota</taxon>
        <taxon>Viridiplantae</taxon>
        <taxon>Streptophyta</taxon>
        <taxon>Embryophyta</taxon>
        <taxon>Tracheophyta</taxon>
        <taxon>Spermatophyta</taxon>
        <taxon>Magnoliopsida</taxon>
        <taxon>eudicotyledons</taxon>
        <taxon>Gunneridae</taxon>
        <taxon>Pentapetalae</taxon>
        <taxon>rosids</taxon>
        <taxon>malvids</taxon>
        <taxon>Malvales</taxon>
        <taxon>Malvaceae</taxon>
        <taxon>Malvoideae</taxon>
        <taxon>Gossypium</taxon>
    </lineage>
</organism>
<dbReference type="AlphaFoldDB" id="A0A9D3W9S0"/>
<gene>
    <name evidence="6" type="ORF">J1N35_003529</name>
</gene>
<accession>A0A9D3W9S0</accession>
<keyword evidence="2" id="KW-0479">Metal-binding</keyword>
<keyword evidence="4" id="KW-0206">Cytoskeleton</keyword>
<evidence type="ECO:0000256" key="1">
    <source>
        <dbReference type="ARBA" id="ARBA00004245"/>
    </source>
</evidence>
<evidence type="ECO:0000256" key="2">
    <source>
        <dbReference type="ARBA" id="ARBA00023038"/>
    </source>
</evidence>
<keyword evidence="2" id="KW-0440">LIM domain</keyword>
<dbReference type="PANTHER" id="PTHR24206">
    <property type="entry name" value="OS06G0237300 PROTEIN"/>
    <property type="match status" value="1"/>
</dbReference>
<dbReference type="EMBL" id="JAIQCV010000002">
    <property type="protein sequence ID" value="KAH1120369.1"/>
    <property type="molecule type" value="Genomic_DNA"/>
</dbReference>
<evidence type="ECO:0000256" key="5">
    <source>
        <dbReference type="SAM" id="MobiDB-lite"/>
    </source>
</evidence>
<dbReference type="GO" id="GO:0005856">
    <property type="term" value="C:cytoskeleton"/>
    <property type="evidence" value="ECO:0007669"/>
    <property type="project" value="UniProtKB-SubCell"/>
</dbReference>
<dbReference type="Proteomes" id="UP000828251">
    <property type="component" value="Unassembled WGS sequence"/>
</dbReference>
<sequence>MTVKLEIWLCWVLLGEIGVVIQTYHNLELLFPIPFVSGNGTAYYGSCFNSSHGGCIISPSNYAAHEGKLYCKYHHVQLFKEKGNYSQLQTERQQNSMNSTLQSSLKFG</sequence>
<keyword evidence="4" id="KW-0963">Cytoplasm</keyword>
<reference evidence="6 7" key="1">
    <citation type="journal article" date="2021" name="Plant Biotechnol. J.">
        <title>Multi-omics assisted identification of the key and species-specific regulatory components of drought-tolerant mechanisms in Gossypium stocksii.</title>
        <authorList>
            <person name="Yu D."/>
            <person name="Ke L."/>
            <person name="Zhang D."/>
            <person name="Wu Y."/>
            <person name="Sun Y."/>
            <person name="Mei J."/>
            <person name="Sun J."/>
            <person name="Sun Y."/>
        </authorList>
    </citation>
    <scope>NUCLEOTIDE SEQUENCE [LARGE SCALE GENOMIC DNA]</scope>
    <source>
        <strain evidence="7">cv. E1</strain>
        <tissue evidence="6">Leaf</tissue>
    </source>
</reference>
<dbReference type="SUPFAM" id="SSF57716">
    <property type="entry name" value="Glucocorticoid receptor-like (DNA-binding domain)"/>
    <property type="match status" value="1"/>
</dbReference>
<protein>
    <submittedName>
        <fullName evidence="6">Uncharacterized protein</fullName>
    </submittedName>
</protein>
<evidence type="ECO:0000313" key="7">
    <source>
        <dbReference type="Proteomes" id="UP000828251"/>
    </source>
</evidence>
<dbReference type="GO" id="GO:0003779">
    <property type="term" value="F:actin binding"/>
    <property type="evidence" value="ECO:0007669"/>
    <property type="project" value="UniProtKB-KW"/>
</dbReference>
<keyword evidence="2" id="KW-0862">Zinc</keyword>
<evidence type="ECO:0000256" key="4">
    <source>
        <dbReference type="ARBA" id="ARBA00023212"/>
    </source>
</evidence>
<comment type="subcellular location">
    <subcellularLocation>
        <location evidence="1">Cytoplasm</location>
        <location evidence="1">Cytoskeleton</location>
    </subcellularLocation>
</comment>
<name>A0A9D3W9S0_9ROSI</name>
<comment type="caution">
    <text evidence="6">The sequence shown here is derived from an EMBL/GenBank/DDBJ whole genome shotgun (WGS) entry which is preliminary data.</text>
</comment>
<dbReference type="Gene3D" id="2.10.110.10">
    <property type="entry name" value="Cysteine Rich Protein"/>
    <property type="match status" value="1"/>
</dbReference>
<proteinExistence type="predicted"/>
<evidence type="ECO:0000256" key="3">
    <source>
        <dbReference type="ARBA" id="ARBA00023203"/>
    </source>
</evidence>
<keyword evidence="3" id="KW-0009">Actin-binding</keyword>
<dbReference type="OrthoDB" id="6129702at2759"/>